<gene>
    <name evidence="2" type="ORF">PPYR1160_LOCUS8658</name>
</gene>
<evidence type="ECO:0000313" key="2">
    <source>
        <dbReference type="EMBL" id="CAD8259157.1"/>
    </source>
</evidence>
<protein>
    <submittedName>
        <fullName evidence="2">Uncharacterized protein</fullName>
    </submittedName>
</protein>
<dbReference type="Gene3D" id="2.40.128.20">
    <property type="match status" value="1"/>
</dbReference>
<reference evidence="2" key="1">
    <citation type="submission" date="2021-01" db="EMBL/GenBank/DDBJ databases">
        <authorList>
            <person name="Corre E."/>
            <person name="Pelletier E."/>
            <person name="Niang G."/>
            <person name="Scheremetjew M."/>
            <person name="Finn R."/>
            <person name="Kale V."/>
            <person name="Holt S."/>
            <person name="Cochrane G."/>
            <person name="Meng A."/>
            <person name="Brown T."/>
            <person name="Cohen L."/>
        </authorList>
    </citation>
    <scope>NUCLEOTIDE SEQUENCE</scope>
    <source>
        <strain evidence="2">CCMP2078</strain>
    </source>
</reference>
<accession>A0A7R9U9K4</accession>
<dbReference type="SUPFAM" id="SSF50814">
    <property type="entry name" value="Lipocalins"/>
    <property type="match status" value="1"/>
</dbReference>
<evidence type="ECO:0000256" key="1">
    <source>
        <dbReference type="SAM" id="Phobius"/>
    </source>
</evidence>
<feature type="transmembrane region" description="Helical" evidence="1">
    <location>
        <begin position="25"/>
        <end position="43"/>
    </location>
</feature>
<keyword evidence="1" id="KW-1133">Transmembrane helix</keyword>
<dbReference type="AlphaFoldDB" id="A0A7R9U9K4"/>
<sequence>MLMEFSLVTALLAQAMDLNALVDRLAPAYGVGVILLLLLQLTAKSAVKAPKKVVTATLPVAKSTPAPPKEASEETRPVPERMAGTWKMTGSENTSEFLAWGGAGWAARQAICAQRSTHVLTFNSEANAMRIQVLLQRRFSCWEDGEAAYALTRESWILHRSMEFCRRTTPM</sequence>
<dbReference type="InterPro" id="IPR012674">
    <property type="entry name" value="Calycin"/>
</dbReference>
<keyword evidence="1" id="KW-0812">Transmembrane</keyword>
<name>A0A7R9U9K4_9STRA</name>
<dbReference type="EMBL" id="HBEA01011324">
    <property type="protein sequence ID" value="CAD8259157.1"/>
    <property type="molecule type" value="Transcribed_RNA"/>
</dbReference>
<keyword evidence="1" id="KW-0472">Membrane</keyword>
<organism evidence="2">
    <name type="scientific">Pinguiococcus pyrenoidosus</name>
    <dbReference type="NCBI Taxonomy" id="172671"/>
    <lineage>
        <taxon>Eukaryota</taxon>
        <taxon>Sar</taxon>
        <taxon>Stramenopiles</taxon>
        <taxon>Ochrophyta</taxon>
        <taxon>Pinguiophyceae</taxon>
        <taxon>Pinguiochrysidales</taxon>
        <taxon>Pinguiochrysidaceae</taxon>
        <taxon>Pinguiococcus</taxon>
    </lineage>
</organism>
<proteinExistence type="predicted"/>